<dbReference type="EMBL" id="BARS01045173">
    <property type="protein sequence ID" value="GAG29931.1"/>
    <property type="molecule type" value="Genomic_DNA"/>
</dbReference>
<evidence type="ECO:0000313" key="1">
    <source>
        <dbReference type="EMBL" id="GAG29931.1"/>
    </source>
</evidence>
<proteinExistence type="predicted"/>
<name>X0XYY2_9ZZZZ</name>
<protein>
    <submittedName>
        <fullName evidence="1">Uncharacterized protein</fullName>
    </submittedName>
</protein>
<accession>X0XYY2</accession>
<comment type="caution">
    <text evidence="1">The sequence shown here is derived from an EMBL/GenBank/DDBJ whole genome shotgun (WGS) entry which is preliminary data.</text>
</comment>
<reference evidence="1" key="1">
    <citation type="journal article" date="2014" name="Front. Microbiol.">
        <title>High frequency of phylogenetically diverse reductive dehalogenase-homologous genes in deep subseafloor sedimentary metagenomes.</title>
        <authorList>
            <person name="Kawai M."/>
            <person name="Futagami T."/>
            <person name="Toyoda A."/>
            <person name="Takaki Y."/>
            <person name="Nishi S."/>
            <person name="Hori S."/>
            <person name="Arai W."/>
            <person name="Tsubouchi T."/>
            <person name="Morono Y."/>
            <person name="Uchiyama I."/>
            <person name="Ito T."/>
            <person name="Fujiyama A."/>
            <person name="Inagaki F."/>
            <person name="Takami H."/>
        </authorList>
    </citation>
    <scope>NUCLEOTIDE SEQUENCE</scope>
    <source>
        <strain evidence="1">Expedition CK06-06</strain>
    </source>
</reference>
<organism evidence="1">
    <name type="scientific">marine sediment metagenome</name>
    <dbReference type="NCBI Taxonomy" id="412755"/>
    <lineage>
        <taxon>unclassified sequences</taxon>
        <taxon>metagenomes</taxon>
        <taxon>ecological metagenomes</taxon>
    </lineage>
</organism>
<sequence>MVMDSRSRKPLQRALMSVDAVDPITVVSATDYHWVDQSDPNANNGGGTRAVVSQDDSGAQEKIAIMKFERPVTSDDPAFSIILLRTIHEFTCQVTNDAATNLSDVKVFMDIYKITADFNAGAVTWNNYLSLSLTRIGGGDSIQRINGASLFPAELPIGTSFVDEANDNQGVDMALNNTVSWSWDFEDAYGMSLRFRVTDFAGSSGNKSAIADFRRSGLVKDSLLIGELP</sequence>
<gene>
    <name evidence="1" type="ORF">S01H1_68134</name>
</gene>
<dbReference type="AlphaFoldDB" id="X0XYY2"/>